<dbReference type="AlphaFoldDB" id="A0A3P2A1P4"/>
<keyword evidence="2" id="KW-1185">Reference proteome</keyword>
<evidence type="ECO:0000313" key="2">
    <source>
        <dbReference type="Proteomes" id="UP000269923"/>
    </source>
</evidence>
<proteinExistence type="predicted"/>
<comment type="caution">
    <text evidence="1">The sequence shown here is derived from an EMBL/GenBank/DDBJ whole genome shotgun (WGS) entry which is preliminary data.</text>
</comment>
<name>A0A3P2A1P4_9NEIS</name>
<dbReference type="Proteomes" id="UP000269923">
    <property type="component" value="Unassembled WGS sequence"/>
</dbReference>
<accession>A0A3P2A1P4</accession>
<dbReference type="RefSeq" id="WP_027022096.1">
    <property type="nucleotide sequence ID" value="NZ_CP059563.1"/>
</dbReference>
<reference evidence="1 2" key="1">
    <citation type="submission" date="2018-11" db="EMBL/GenBank/DDBJ databases">
        <title>Genomes From Bacteria Associated with the Canine Oral Cavity: a Test Case for Automated Genome-Based Taxonomic Assignment.</title>
        <authorList>
            <person name="Coil D.A."/>
            <person name="Jospin G."/>
            <person name="Darling A.E."/>
            <person name="Wallis C."/>
            <person name="Davis I.J."/>
            <person name="Harris S."/>
            <person name="Eisen J.A."/>
            <person name="Holcombe L.J."/>
            <person name="O'Flynn C."/>
        </authorList>
    </citation>
    <scope>NUCLEOTIDE SEQUENCE [LARGE SCALE GENOMIC DNA]</scope>
    <source>
        <strain evidence="1 2">COT-280</strain>
    </source>
</reference>
<organism evidence="1 2">
    <name type="scientific">Conchiformibius steedae</name>
    <dbReference type="NCBI Taxonomy" id="153493"/>
    <lineage>
        <taxon>Bacteria</taxon>
        <taxon>Pseudomonadati</taxon>
        <taxon>Pseudomonadota</taxon>
        <taxon>Betaproteobacteria</taxon>
        <taxon>Neisseriales</taxon>
        <taxon>Neisseriaceae</taxon>
        <taxon>Conchiformibius</taxon>
    </lineage>
</organism>
<dbReference type="EMBL" id="RQYC01000018">
    <property type="protein sequence ID" value="RRD89344.1"/>
    <property type="molecule type" value="Genomic_DNA"/>
</dbReference>
<sequence>MNGAFMLTAFVLGFWCIWSANRDVNSIMESFGITIVAIVAKSLMEWSGPPHFDATMLAVWGILFVYSVITLELIDRFSNNMSLNLTIAIGSAVGWFFLAQWLFSAEGMAKVGSWVA</sequence>
<dbReference type="STRING" id="1121352.GCA_000620925_01471"/>
<evidence type="ECO:0000313" key="1">
    <source>
        <dbReference type="EMBL" id="RRD89344.1"/>
    </source>
</evidence>
<protein>
    <submittedName>
        <fullName evidence="1">Phosphate transporter</fullName>
    </submittedName>
</protein>
<gene>
    <name evidence="1" type="ORF">EII21_09175</name>
</gene>
<dbReference type="OrthoDB" id="8611558at2"/>